<dbReference type="PANTHER" id="PTHR33908:SF11">
    <property type="entry name" value="MEMBRANE PROTEIN"/>
    <property type="match status" value="1"/>
</dbReference>
<evidence type="ECO:0000256" key="2">
    <source>
        <dbReference type="ARBA" id="ARBA00022475"/>
    </source>
</evidence>
<feature type="transmembrane region" description="Helical" evidence="8">
    <location>
        <begin position="374"/>
        <end position="393"/>
    </location>
</feature>
<evidence type="ECO:0000256" key="3">
    <source>
        <dbReference type="ARBA" id="ARBA00022676"/>
    </source>
</evidence>
<keyword evidence="7 8" id="KW-0472">Membrane</keyword>
<evidence type="ECO:0000256" key="5">
    <source>
        <dbReference type="ARBA" id="ARBA00022692"/>
    </source>
</evidence>
<dbReference type="PANTHER" id="PTHR33908">
    <property type="entry name" value="MANNOSYLTRANSFERASE YKCB-RELATED"/>
    <property type="match status" value="1"/>
</dbReference>
<feature type="domain" description="Glycosyltransferase RgtA/B/C/D-like" evidence="9">
    <location>
        <begin position="45"/>
        <end position="192"/>
    </location>
</feature>
<evidence type="ECO:0000256" key="8">
    <source>
        <dbReference type="SAM" id="Phobius"/>
    </source>
</evidence>
<evidence type="ECO:0000313" key="10">
    <source>
        <dbReference type="EMBL" id="KAF0135194.1"/>
    </source>
</evidence>
<comment type="subcellular location">
    <subcellularLocation>
        <location evidence="1">Cell membrane</location>
        <topology evidence="1">Multi-pass membrane protein</topology>
    </subcellularLocation>
</comment>
<protein>
    <recommendedName>
        <fullName evidence="9">Glycosyltransferase RgtA/B/C/D-like domain-containing protein</fullName>
    </recommendedName>
</protein>
<organism evidence="10 11">
    <name type="scientific">Candidatus Saganbacteria bacterium</name>
    <dbReference type="NCBI Taxonomy" id="2575572"/>
    <lineage>
        <taxon>Bacteria</taxon>
        <taxon>Bacillati</taxon>
        <taxon>Saganbacteria</taxon>
    </lineage>
</organism>
<accession>A0A833NZ61</accession>
<dbReference type="GO" id="GO:0009103">
    <property type="term" value="P:lipopolysaccharide biosynthetic process"/>
    <property type="evidence" value="ECO:0007669"/>
    <property type="project" value="UniProtKB-ARBA"/>
</dbReference>
<name>A0A833NZ61_UNCSA</name>
<feature type="transmembrane region" description="Helical" evidence="8">
    <location>
        <begin position="256"/>
        <end position="275"/>
    </location>
</feature>
<evidence type="ECO:0000256" key="7">
    <source>
        <dbReference type="ARBA" id="ARBA00023136"/>
    </source>
</evidence>
<feature type="transmembrane region" description="Helical" evidence="8">
    <location>
        <begin position="326"/>
        <end position="344"/>
    </location>
</feature>
<evidence type="ECO:0000256" key="6">
    <source>
        <dbReference type="ARBA" id="ARBA00022989"/>
    </source>
</evidence>
<feature type="transmembrane region" description="Helical" evidence="8">
    <location>
        <begin position="295"/>
        <end position="314"/>
    </location>
</feature>
<sequence>MSAPFVNLESYYAFAGKSLSNGQIDPAREILESSIANPVSSVLGIALITKIFGFSVLTSRIFSLICACMLIIISAWFLLKYYKLNESIITVLLLIFNPLFFYYSTVASSDIPFAFLTTSGLIFLIIGLKDNERKYIYTSALLIAASGLFKINSFIYAFSAILILFIIIRDKDRLNIILKYMALSLLPLIIFYALPYIKQGYVIPPHLTRNYRFNSVDNILLFIPRVISELYLLSAFSTPFLLMAFLCKLRNINKKVIAAGSAFALILFLILNYYWHNYSSIFGEMRLELFDSHPYLFYILLIFIFLGLVSLFLFKKIIKDNEVNMPLYIWLLSGIFVGAITRIADRYMLYILFPFIVLSSSVFIKYCKIKGSKIIASIFLLGYALISISYNIIFINEGMAASKIADYINKNNIPIYYNPGKDSGSVLCHNWYLIRGDLLRKKAGAYKYSLDTITGSSDKNILYKKDVKLLGVKIKSYAIIKNK</sequence>
<dbReference type="GO" id="GO:0005886">
    <property type="term" value="C:plasma membrane"/>
    <property type="evidence" value="ECO:0007669"/>
    <property type="project" value="UniProtKB-SubCell"/>
</dbReference>
<feature type="transmembrane region" description="Helical" evidence="8">
    <location>
        <begin position="111"/>
        <end position="128"/>
    </location>
</feature>
<reference evidence="10 11" key="1">
    <citation type="submission" date="2019-12" db="EMBL/GenBank/DDBJ databases">
        <authorList>
            <person name="Wolfe R."/>
            <person name="Danczak R."/>
            <person name="Wilkins M."/>
        </authorList>
    </citation>
    <scope>NUCLEOTIDE SEQUENCE [LARGE SCALE GENOMIC DNA]</scope>
    <source>
        <strain evidence="10">X2_MaxBin.013</strain>
    </source>
</reference>
<dbReference type="Pfam" id="PF13231">
    <property type="entry name" value="PMT_2"/>
    <property type="match status" value="1"/>
</dbReference>
<keyword evidence="6 8" id="KW-1133">Transmembrane helix</keyword>
<evidence type="ECO:0000259" key="9">
    <source>
        <dbReference type="Pfam" id="PF13231"/>
    </source>
</evidence>
<feature type="transmembrane region" description="Helical" evidence="8">
    <location>
        <begin position="230"/>
        <end position="249"/>
    </location>
</feature>
<gene>
    <name evidence="10" type="ORF">FD145_20</name>
</gene>
<feature type="transmembrane region" description="Helical" evidence="8">
    <location>
        <begin position="140"/>
        <end position="168"/>
    </location>
</feature>
<dbReference type="AlphaFoldDB" id="A0A833NZ61"/>
<evidence type="ECO:0000313" key="11">
    <source>
        <dbReference type="Proteomes" id="UP000488506"/>
    </source>
</evidence>
<dbReference type="GO" id="GO:0016763">
    <property type="term" value="F:pentosyltransferase activity"/>
    <property type="evidence" value="ECO:0007669"/>
    <property type="project" value="TreeGrafter"/>
</dbReference>
<comment type="caution">
    <text evidence="10">The sequence shown here is derived from an EMBL/GenBank/DDBJ whole genome shotgun (WGS) entry which is preliminary data.</text>
</comment>
<feature type="transmembrane region" description="Helical" evidence="8">
    <location>
        <begin position="61"/>
        <end position="82"/>
    </location>
</feature>
<feature type="transmembrane region" description="Helical" evidence="8">
    <location>
        <begin position="180"/>
        <end position="197"/>
    </location>
</feature>
<dbReference type="EMBL" id="WPAF01000001">
    <property type="protein sequence ID" value="KAF0135194.1"/>
    <property type="molecule type" value="Genomic_DNA"/>
</dbReference>
<feature type="transmembrane region" description="Helical" evidence="8">
    <location>
        <begin position="350"/>
        <end position="367"/>
    </location>
</feature>
<dbReference type="Proteomes" id="UP000488506">
    <property type="component" value="Unassembled WGS sequence"/>
</dbReference>
<evidence type="ECO:0000256" key="4">
    <source>
        <dbReference type="ARBA" id="ARBA00022679"/>
    </source>
</evidence>
<keyword evidence="3" id="KW-0328">Glycosyltransferase</keyword>
<keyword evidence="4" id="KW-0808">Transferase</keyword>
<keyword evidence="2" id="KW-1003">Cell membrane</keyword>
<evidence type="ECO:0000256" key="1">
    <source>
        <dbReference type="ARBA" id="ARBA00004651"/>
    </source>
</evidence>
<dbReference type="InterPro" id="IPR050297">
    <property type="entry name" value="LipidA_mod_glycosyltrf_83"/>
</dbReference>
<keyword evidence="5 8" id="KW-0812">Transmembrane</keyword>
<proteinExistence type="predicted"/>
<dbReference type="InterPro" id="IPR038731">
    <property type="entry name" value="RgtA/B/C-like"/>
</dbReference>
<feature type="transmembrane region" description="Helical" evidence="8">
    <location>
        <begin position="88"/>
        <end position="104"/>
    </location>
</feature>